<reference evidence="2 3" key="1">
    <citation type="submission" date="2022-05" db="EMBL/GenBank/DDBJ databases">
        <authorList>
            <person name="Park J.-S."/>
        </authorList>
    </citation>
    <scope>NUCLEOTIDE SEQUENCE [LARGE SCALE GENOMIC DNA]</scope>
    <source>
        <strain evidence="2 3">2012CJ35-5</strain>
    </source>
</reference>
<dbReference type="SUPFAM" id="SSF54427">
    <property type="entry name" value="NTF2-like"/>
    <property type="match status" value="1"/>
</dbReference>
<dbReference type="RefSeq" id="WP_249656955.1">
    <property type="nucleotide sequence ID" value="NZ_JAMFMA010000002.1"/>
</dbReference>
<proteinExistence type="predicted"/>
<dbReference type="InterPro" id="IPR027843">
    <property type="entry name" value="DUF4440"/>
</dbReference>
<evidence type="ECO:0000313" key="2">
    <source>
        <dbReference type="EMBL" id="MCL6273764.1"/>
    </source>
</evidence>
<evidence type="ECO:0000259" key="1">
    <source>
        <dbReference type="Pfam" id="PF14534"/>
    </source>
</evidence>
<dbReference type="Pfam" id="PF14534">
    <property type="entry name" value="DUF4440"/>
    <property type="match status" value="1"/>
</dbReference>
<keyword evidence="3" id="KW-1185">Reference proteome</keyword>
<feature type="domain" description="DUF4440" evidence="1">
    <location>
        <begin position="54"/>
        <end position="150"/>
    </location>
</feature>
<organism evidence="2 3">
    <name type="scientific">Flagellimonas spongiicola</name>
    <dbReference type="NCBI Taxonomy" id="2942208"/>
    <lineage>
        <taxon>Bacteria</taxon>
        <taxon>Pseudomonadati</taxon>
        <taxon>Bacteroidota</taxon>
        <taxon>Flavobacteriia</taxon>
        <taxon>Flavobacteriales</taxon>
        <taxon>Flavobacteriaceae</taxon>
        <taxon>Flagellimonas</taxon>
    </lineage>
</organism>
<gene>
    <name evidence="2" type="ORF">M3P19_07080</name>
</gene>
<dbReference type="Gene3D" id="3.10.450.50">
    <property type="match status" value="1"/>
</dbReference>
<evidence type="ECO:0000313" key="3">
    <source>
        <dbReference type="Proteomes" id="UP001203607"/>
    </source>
</evidence>
<protein>
    <submittedName>
        <fullName evidence="2">DUF4440 domain-containing protein</fullName>
    </submittedName>
</protein>
<dbReference type="EMBL" id="JAMFMA010000002">
    <property type="protein sequence ID" value="MCL6273764.1"/>
    <property type="molecule type" value="Genomic_DNA"/>
</dbReference>
<sequence length="154" mass="17887">MKLNPISLYYFLFFTGLLMGQNEAESVKITGELNAVQQVIYNTEKSFQKMTAVDGIAQAFSHYAAEDATINRNNNLVKGKSNIFSFYDNQVYKQAKVDWEPEQIVVSDSNDLAYSHGKYHWQIPDQNGELQSYRGIYLTIWKKQDDGSWKYMWD</sequence>
<dbReference type="Proteomes" id="UP001203607">
    <property type="component" value="Unassembled WGS sequence"/>
</dbReference>
<name>A0ABT0PQU9_9FLAO</name>
<comment type="caution">
    <text evidence="2">The sequence shown here is derived from an EMBL/GenBank/DDBJ whole genome shotgun (WGS) entry which is preliminary data.</text>
</comment>
<accession>A0ABT0PQU9</accession>
<dbReference type="InterPro" id="IPR032710">
    <property type="entry name" value="NTF2-like_dom_sf"/>
</dbReference>